<dbReference type="PANTHER" id="PTHR15157">
    <property type="entry name" value="UV RADIATION RESISTANCE-ASSOCIATED GENE PROTEIN"/>
    <property type="match status" value="1"/>
</dbReference>
<dbReference type="KEGG" id="qsa:O6P43_020315"/>
<keyword evidence="1" id="KW-0175">Coiled coil</keyword>
<organism evidence="2 3">
    <name type="scientific">Quillaja saponaria</name>
    <name type="common">Soap bark tree</name>
    <dbReference type="NCBI Taxonomy" id="32244"/>
    <lineage>
        <taxon>Eukaryota</taxon>
        <taxon>Viridiplantae</taxon>
        <taxon>Streptophyta</taxon>
        <taxon>Embryophyta</taxon>
        <taxon>Tracheophyta</taxon>
        <taxon>Spermatophyta</taxon>
        <taxon>Magnoliopsida</taxon>
        <taxon>eudicotyledons</taxon>
        <taxon>Gunneridae</taxon>
        <taxon>Pentapetalae</taxon>
        <taxon>rosids</taxon>
        <taxon>fabids</taxon>
        <taxon>Fabales</taxon>
        <taxon>Quillajaceae</taxon>
        <taxon>Quillaja</taxon>
    </lineage>
</organism>
<keyword evidence="3" id="KW-1185">Reference proteome</keyword>
<dbReference type="PANTHER" id="PTHR15157:SF24">
    <property type="entry name" value="VACUOLAR PROTEIN SORTING 38"/>
    <property type="match status" value="1"/>
</dbReference>
<sequence>MDPDKIPSSQTKTTSLETVKVIEWEDFEQELARLWSLSSALKEANEKKESLQQKLEALIQVDAESLSRLNELEEMREKLEARKMVMEKISMNCMLAKEDARKQEERLSDEVRSLLVAGTNLSLARKRLQESNRLLLEEKYYFRLRNSWKMLRMRQQYMMLQISMLYPVKIVVGPSQEQELEAFPSGSKVGGNPNENSS</sequence>
<dbReference type="GO" id="GO:0035493">
    <property type="term" value="P:SNARE complex assembly"/>
    <property type="evidence" value="ECO:0007669"/>
    <property type="project" value="TreeGrafter"/>
</dbReference>
<dbReference type="EMBL" id="JARAOO010000008">
    <property type="protein sequence ID" value="KAJ7959785.1"/>
    <property type="molecule type" value="Genomic_DNA"/>
</dbReference>
<name>A0AAD7LML8_QUISA</name>
<evidence type="ECO:0000313" key="2">
    <source>
        <dbReference type="EMBL" id="KAJ7959785.1"/>
    </source>
</evidence>
<comment type="caution">
    <text evidence="2">The sequence shown here is derived from an EMBL/GenBank/DDBJ whole genome shotgun (WGS) entry which is preliminary data.</text>
</comment>
<evidence type="ECO:0000313" key="3">
    <source>
        <dbReference type="Proteomes" id="UP001163823"/>
    </source>
</evidence>
<reference evidence="2" key="1">
    <citation type="journal article" date="2023" name="Science">
        <title>Elucidation of the pathway for biosynthesis of saponin adjuvants from the soapbark tree.</title>
        <authorList>
            <person name="Reed J."/>
            <person name="Orme A."/>
            <person name="El-Demerdash A."/>
            <person name="Owen C."/>
            <person name="Martin L.B.B."/>
            <person name="Misra R.C."/>
            <person name="Kikuchi S."/>
            <person name="Rejzek M."/>
            <person name="Martin A.C."/>
            <person name="Harkess A."/>
            <person name="Leebens-Mack J."/>
            <person name="Louveau T."/>
            <person name="Stephenson M.J."/>
            <person name="Osbourn A."/>
        </authorList>
    </citation>
    <scope>NUCLEOTIDE SEQUENCE</scope>
    <source>
        <strain evidence="2">S10</strain>
    </source>
</reference>
<feature type="coiled-coil region" evidence="1">
    <location>
        <begin position="34"/>
        <end position="117"/>
    </location>
</feature>
<dbReference type="AlphaFoldDB" id="A0AAD7LML8"/>
<gene>
    <name evidence="2" type="ORF">O6P43_020315</name>
</gene>
<protein>
    <submittedName>
        <fullName evidence="2">UV radiation resistance-associated protein</fullName>
    </submittedName>
</protein>
<accession>A0AAD7LML8</accession>
<dbReference type="Proteomes" id="UP001163823">
    <property type="component" value="Chromosome 8"/>
</dbReference>
<dbReference type="GO" id="GO:0000323">
    <property type="term" value="C:lytic vacuole"/>
    <property type="evidence" value="ECO:0007669"/>
    <property type="project" value="TreeGrafter"/>
</dbReference>
<dbReference type="GO" id="GO:0000149">
    <property type="term" value="F:SNARE binding"/>
    <property type="evidence" value="ECO:0007669"/>
    <property type="project" value="TreeGrafter"/>
</dbReference>
<proteinExistence type="predicted"/>
<evidence type="ECO:0000256" key="1">
    <source>
        <dbReference type="SAM" id="Coils"/>
    </source>
</evidence>
<dbReference type="GO" id="GO:0005768">
    <property type="term" value="C:endosome"/>
    <property type="evidence" value="ECO:0007669"/>
    <property type="project" value="TreeGrafter"/>
</dbReference>